<dbReference type="PANTHER" id="PTHR28077:SF1">
    <property type="entry name" value="INOSITOL PHOSPHORYLCERAMIDE SYNTHASE REGULATORY SUBUNIT KEI1"/>
    <property type="match status" value="1"/>
</dbReference>
<dbReference type="InterPro" id="IPR013862">
    <property type="entry name" value="Kei1"/>
</dbReference>
<dbReference type="VEuPathDB" id="FungiDB:MUCCIDRAFT_182661"/>
<evidence type="ECO:0000313" key="3">
    <source>
        <dbReference type="EMBL" id="OAD08975.1"/>
    </source>
</evidence>
<evidence type="ECO:0000313" key="4">
    <source>
        <dbReference type="Proteomes" id="UP000077051"/>
    </source>
</evidence>
<dbReference type="GO" id="GO:0070917">
    <property type="term" value="F:inositol phosphoceramide synthase regulator activity"/>
    <property type="evidence" value="ECO:0007669"/>
    <property type="project" value="InterPro"/>
</dbReference>
<feature type="transmembrane region" description="Helical" evidence="2">
    <location>
        <begin position="132"/>
        <end position="157"/>
    </location>
</feature>
<dbReference type="OrthoDB" id="3338076at2759"/>
<dbReference type="Pfam" id="PF08552">
    <property type="entry name" value="Kei1"/>
    <property type="match status" value="1"/>
</dbReference>
<dbReference type="GO" id="GO:0000139">
    <property type="term" value="C:Golgi membrane"/>
    <property type="evidence" value="ECO:0007669"/>
    <property type="project" value="TreeGrafter"/>
</dbReference>
<feature type="region of interest" description="Disordered" evidence="1">
    <location>
        <begin position="182"/>
        <end position="207"/>
    </location>
</feature>
<accession>A0A168QAZ3</accession>
<dbReference type="GO" id="GO:0070916">
    <property type="term" value="C:inositol phosphoceramide synthase complex"/>
    <property type="evidence" value="ECO:0007669"/>
    <property type="project" value="TreeGrafter"/>
</dbReference>
<proteinExistence type="predicted"/>
<dbReference type="GO" id="GO:0006673">
    <property type="term" value="P:inositol phosphoceramide metabolic process"/>
    <property type="evidence" value="ECO:0007669"/>
    <property type="project" value="InterPro"/>
</dbReference>
<keyword evidence="2" id="KW-0812">Transmembrane</keyword>
<comment type="caution">
    <text evidence="3">The sequence shown here is derived from an EMBL/GenBank/DDBJ whole genome shotgun (WGS) entry which is preliminary data.</text>
</comment>
<keyword evidence="4" id="KW-1185">Reference proteome</keyword>
<feature type="transmembrane region" description="Helical" evidence="2">
    <location>
        <begin position="82"/>
        <end position="104"/>
    </location>
</feature>
<evidence type="ECO:0000256" key="1">
    <source>
        <dbReference type="SAM" id="MobiDB-lite"/>
    </source>
</evidence>
<protein>
    <submittedName>
        <fullName evidence="3">Uncharacterized protein</fullName>
    </submittedName>
</protein>
<gene>
    <name evidence="3" type="ORF">MUCCIDRAFT_182661</name>
</gene>
<organism evidence="3 4">
    <name type="scientific">Mucor lusitanicus CBS 277.49</name>
    <dbReference type="NCBI Taxonomy" id="747725"/>
    <lineage>
        <taxon>Eukaryota</taxon>
        <taxon>Fungi</taxon>
        <taxon>Fungi incertae sedis</taxon>
        <taxon>Mucoromycota</taxon>
        <taxon>Mucoromycotina</taxon>
        <taxon>Mucoromycetes</taxon>
        <taxon>Mucorales</taxon>
        <taxon>Mucorineae</taxon>
        <taxon>Mucoraceae</taxon>
        <taxon>Mucor</taxon>
    </lineage>
</organism>
<dbReference type="STRING" id="747725.A0A168QAZ3"/>
<sequence length="207" mass="23942">MAVFSQSRNCCFFIPLKTGVYLITIFGLLNKLSGFYGLISLDYSNPFVVCVHVYSLLALFIFGFGLYSISKDKYSFIRWFTLFYWIDFTISTITTIVFSVQWFVYTDHSLPDVEDKPEEKQQHDDSFKAESIVSIVILCLVRLVHLYFAYAITCYYVSMGKTHYSKMTAAVDEELNFAGYDEMNEDDDDDDLNDDSRPLSGSRTRPF</sequence>
<feature type="compositionally biased region" description="Acidic residues" evidence="1">
    <location>
        <begin position="182"/>
        <end position="193"/>
    </location>
</feature>
<evidence type="ECO:0000256" key="2">
    <source>
        <dbReference type="SAM" id="Phobius"/>
    </source>
</evidence>
<keyword evidence="2" id="KW-0472">Membrane</keyword>
<dbReference type="AlphaFoldDB" id="A0A168QAZ3"/>
<dbReference type="Proteomes" id="UP000077051">
    <property type="component" value="Unassembled WGS sequence"/>
</dbReference>
<dbReference type="EMBL" id="AMYB01000001">
    <property type="protein sequence ID" value="OAD08975.1"/>
    <property type="molecule type" value="Genomic_DNA"/>
</dbReference>
<feature type="transmembrane region" description="Helical" evidence="2">
    <location>
        <begin position="51"/>
        <end position="70"/>
    </location>
</feature>
<reference evidence="3 4" key="1">
    <citation type="submission" date="2015-06" db="EMBL/GenBank/DDBJ databases">
        <title>Expansion of signal transduction pathways in fungi by whole-genome duplication.</title>
        <authorList>
            <consortium name="DOE Joint Genome Institute"/>
            <person name="Corrochano L.M."/>
            <person name="Kuo A."/>
            <person name="Marcet-Houben M."/>
            <person name="Polaino S."/>
            <person name="Salamov A."/>
            <person name="Villalobos J.M."/>
            <person name="Alvarez M.I."/>
            <person name="Avalos J."/>
            <person name="Benito E.P."/>
            <person name="Benoit I."/>
            <person name="Burger G."/>
            <person name="Camino L.P."/>
            <person name="Canovas D."/>
            <person name="Cerda-Olmedo E."/>
            <person name="Cheng J.-F."/>
            <person name="Dominguez A."/>
            <person name="Elias M."/>
            <person name="Eslava A.P."/>
            <person name="Glaser F."/>
            <person name="Grimwood J."/>
            <person name="Gutierrez G."/>
            <person name="Heitman J."/>
            <person name="Henrissat B."/>
            <person name="Iturriaga E.A."/>
            <person name="Lang B.F."/>
            <person name="Lavin J.L."/>
            <person name="Lee S."/>
            <person name="Li W."/>
            <person name="Lindquist E."/>
            <person name="Lopez-Garcia S."/>
            <person name="Luque E.M."/>
            <person name="Marcos A.T."/>
            <person name="Martin J."/>
            <person name="Mccluskey K."/>
            <person name="Medina H.R."/>
            <person name="Miralles-Duran A."/>
            <person name="Miyazaki A."/>
            <person name="Munoz-Torres E."/>
            <person name="Oguiza J.A."/>
            <person name="Ohm R."/>
            <person name="Olmedo M."/>
            <person name="Orejas M."/>
            <person name="Ortiz-Castellanos L."/>
            <person name="Pisabarro A.G."/>
            <person name="Rodriguez-Romero J."/>
            <person name="Ruiz-Herrera J."/>
            <person name="Ruiz-Vazquez R."/>
            <person name="Sanz C."/>
            <person name="Schackwitz W."/>
            <person name="Schmutz J."/>
            <person name="Shahriari M."/>
            <person name="Shelest E."/>
            <person name="Silva-Franco F."/>
            <person name="Soanes D."/>
            <person name="Syed K."/>
            <person name="Tagua V.G."/>
            <person name="Talbot N.J."/>
            <person name="Thon M."/>
            <person name="De Vries R.P."/>
            <person name="Wiebenga A."/>
            <person name="Yadav J.S."/>
            <person name="Braun E.L."/>
            <person name="Baker S."/>
            <person name="Garre V."/>
            <person name="Horwitz B."/>
            <person name="Torres-Martinez S."/>
            <person name="Idnurm A."/>
            <person name="Herrera-Estrella A."/>
            <person name="Gabaldon T."/>
            <person name="Grigoriev I.V."/>
        </authorList>
    </citation>
    <scope>NUCLEOTIDE SEQUENCE [LARGE SCALE GENOMIC DNA]</scope>
    <source>
        <strain evidence="3 4">CBS 277.49</strain>
    </source>
</reference>
<name>A0A168QAZ3_MUCCL</name>
<dbReference type="PANTHER" id="PTHR28077">
    <property type="entry name" value="INOSITOL PHOSPHORYLCERAMIDE SYNTHASE REGULATORY SUBUNIT KEI1"/>
    <property type="match status" value="1"/>
</dbReference>
<keyword evidence="2" id="KW-1133">Transmembrane helix</keyword>